<dbReference type="Pfam" id="PF00155">
    <property type="entry name" value="Aminotran_1_2"/>
    <property type="match status" value="1"/>
</dbReference>
<dbReference type="GO" id="GO:0006520">
    <property type="term" value="P:amino acid metabolic process"/>
    <property type="evidence" value="ECO:0007669"/>
    <property type="project" value="InterPro"/>
</dbReference>
<dbReference type="Gene3D" id="3.90.1150.10">
    <property type="entry name" value="Aspartate Aminotransferase, domain 1"/>
    <property type="match status" value="1"/>
</dbReference>
<evidence type="ECO:0000256" key="4">
    <source>
        <dbReference type="ARBA" id="ARBA00022679"/>
    </source>
</evidence>
<comment type="cofactor">
    <cofactor evidence="1 7">
        <name>pyridoxal 5'-phosphate</name>
        <dbReference type="ChEBI" id="CHEBI:597326"/>
    </cofactor>
</comment>
<evidence type="ECO:0000313" key="9">
    <source>
        <dbReference type="EMBL" id="EHK57959.1"/>
    </source>
</evidence>
<keyword evidence="10" id="KW-1185">Reference proteome</keyword>
<comment type="catalytic activity">
    <reaction evidence="6">
        <text>L-aspartate + 2-oxoglutarate = oxaloacetate + L-glutamate</text>
        <dbReference type="Rhea" id="RHEA:21824"/>
        <dbReference type="ChEBI" id="CHEBI:16452"/>
        <dbReference type="ChEBI" id="CHEBI:16810"/>
        <dbReference type="ChEBI" id="CHEBI:29985"/>
        <dbReference type="ChEBI" id="CHEBI:29991"/>
        <dbReference type="EC" id="2.6.1.1"/>
    </reaction>
</comment>
<keyword evidence="4 7" id="KW-0808">Transferase</keyword>
<dbReference type="InterPro" id="IPR015424">
    <property type="entry name" value="PyrdxlP-dep_Trfase"/>
</dbReference>
<accession>H0HMT7</accession>
<evidence type="ECO:0000256" key="7">
    <source>
        <dbReference type="RuleBase" id="RU000481"/>
    </source>
</evidence>
<evidence type="ECO:0000256" key="1">
    <source>
        <dbReference type="ARBA" id="ARBA00001933"/>
    </source>
</evidence>
<dbReference type="SUPFAM" id="SSF53383">
    <property type="entry name" value="PLP-dependent transferases"/>
    <property type="match status" value="1"/>
</dbReference>
<keyword evidence="3 7" id="KW-0032">Aminotransferase</keyword>
<dbReference type="InterPro" id="IPR015422">
    <property type="entry name" value="PyrdxlP-dep_Trfase_small"/>
</dbReference>
<reference evidence="9 10" key="1">
    <citation type="journal article" date="2012" name="J. Bacteriol.">
        <title>Draft Genome Sequence of Mesorhizobium alhagi CCNWXJ12-2T, a Novel Salt-Resistant Species Isolated from the Desert of Northwestern China.</title>
        <authorList>
            <person name="Zhou M."/>
            <person name="Chen W."/>
            <person name="Chen H."/>
            <person name="Wei G."/>
        </authorList>
    </citation>
    <scope>NUCLEOTIDE SEQUENCE [LARGE SCALE GENOMIC DNA]</scope>
    <source>
        <strain evidence="9 10">CCNWXJ12-2</strain>
    </source>
</reference>
<comment type="similarity">
    <text evidence="2 7">Belongs to the class-I pyridoxal-phosphate-dependent aminotransferase family.</text>
</comment>
<dbReference type="PANTHER" id="PTHR46383:SF1">
    <property type="entry name" value="ASPARTATE AMINOTRANSFERASE"/>
    <property type="match status" value="1"/>
</dbReference>
<dbReference type="InterPro" id="IPR004839">
    <property type="entry name" value="Aminotransferase_I/II_large"/>
</dbReference>
<dbReference type="InterPro" id="IPR015421">
    <property type="entry name" value="PyrdxlP-dep_Trfase_major"/>
</dbReference>
<dbReference type="PANTHER" id="PTHR46383">
    <property type="entry name" value="ASPARTATE AMINOTRANSFERASE"/>
    <property type="match status" value="1"/>
</dbReference>
<evidence type="ECO:0000256" key="5">
    <source>
        <dbReference type="ARBA" id="ARBA00022898"/>
    </source>
</evidence>
<dbReference type="PATRIC" id="fig|1107882.3.peg.1425"/>
<gene>
    <name evidence="9" type="ORF">MAXJ12_07257</name>
</gene>
<feature type="domain" description="Aminotransferase class I/classII large" evidence="8">
    <location>
        <begin position="43"/>
        <end position="394"/>
    </location>
</feature>
<evidence type="ECO:0000313" key="10">
    <source>
        <dbReference type="Proteomes" id="UP000003250"/>
    </source>
</evidence>
<dbReference type="GO" id="GO:0030170">
    <property type="term" value="F:pyridoxal phosphate binding"/>
    <property type="evidence" value="ECO:0007669"/>
    <property type="project" value="InterPro"/>
</dbReference>
<protein>
    <recommendedName>
        <fullName evidence="7">Aminotransferase</fullName>
        <ecNumber evidence="7">2.6.1.-</ecNumber>
    </recommendedName>
</protein>
<evidence type="ECO:0000259" key="8">
    <source>
        <dbReference type="Pfam" id="PF00155"/>
    </source>
</evidence>
<name>H0HMT7_9HYPH</name>
<dbReference type="AlphaFoldDB" id="H0HMT7"/>
<dbReference type="PROSITE" id="PS00105">
    <property type="entry name" value="AA_TRANSFER_CLASS_1"/>
    <property type="match status" value="1"/>
</dbReference>
<keyword evidence="5" id="KW-0663">Pyridoxal phosphate</keyword>
<proteinExistence type="inferred from homology"/>
<dbReference type="GO" id="GO:0004069">
    <property type="term" value="F:L-aspartate:2-oxoglutarate aminotransferase activity"/>
    <property type="evidence" value="ECO:0007669"/>
    <property type="project" value="UniProtKB-EC"/>
</dbReference>
<evidence type="ECO:0000256" key="3">
    <source>
        <dbReference type="ARBA" id="ARBA00022576"/>
    </source>
</evidence>
<evidence type="ECO:0000256" key="6">
    <source>
        <dbReference type="ARBA" id="ARBA00049185"/>
    </source>
</evidence>
<dbReference type="InterPro" id="IPR050596">
    <property type="entry name" value="AspAT/PAT-like"/>
</dbReference>
<evidence type="ECO:0000256" key="2">
    <source>
        <dbReference type="ARBA" id="ARBA00007441"/>
    </source>
</evidence>
<organism evidence="9 10">
    <name type="scientific">Mesorhizobium alhagi CCNWXJ12-2</name>
    <dbReference type="NCBI Taxonomy" id="1107882"/>
    <lineage>
        <taxon>Bacteria</taxon>
        <taxon>Pseudomonadati</taxon>
        <taxon>Pseudomonadota</taxon>
        <taxon>Alphaproteobacteria</taxon>
        <taxon>Hyphomicrobiales</taxon>
        <taxon>Phyllobacteriaceae</taxon>
        <taxon>Allomesorhizobium</taxon>
    </lineage>
</organism>
<dbReference type="EMBL" id="AHAM01000048">
    <property type="protein sequence ID" value="EHK57959.1"/>
    <property type="molecule type" value="Genomic_DNA"/>
</dbReference>
<dbReference type="Proteomes" id="UP000003250">
    <property type="component" value="Unassembled WGS sequence"/>
</dbReference>
<dbReference type="InterPro" id="IPR004838">
    <property type="entry name" value="NHTrfase_class1_PyrdxlP-BS"/>
</dbReference>
<dbReference type="CDD" id="cd00609">
    <property type="entry name" value="AAT_like"/>
    <property type="match status" value="1"/>
</dbReference>
<dbReference type="EC" id="2.6.1.-" evidence="7"/>
<sequence>MMLARKGTTGQRLAYSGIRPQIMDLQVENIAQMAVRAQSIPDVITLWYGEGDVETPEFIRAAAKASLDHGDTFYVPDMRGLPALTKVLSEYQSRLHGRAIPVARSTITPGGMQSVFMALQIVAEMGSNVVYIEPQWPNIRNAIHVIGAEPRPVFLREVNGSWSLDLEDLYRACDARTRAIMFSTPSNPLGWTASREELAALLEFSREAGIWIISDELYNRLYFHGEAAPSILQVADDEDRVMSVNGFSKAWAMTGWRIGWLTHPASVAKPLSAITQYMNSGTAAFVQAGAKVALEEGEAFAASTRDRCREGVDIAYRILGAANRIVLPTKPAGGMYVFFSVYGEQNSADVCQRFLEEARVGLAPGWLFGEASKAHMRMCVCREPAEIEEACKRIVALLAA</sequence>
<dbReference type="Gene3D" id="3.40.640.10">
    <property type="entry name" value="Type I PLP-dependent aspartate aminotransferase-like (Major domain)"/>
    <property type="match status" value="1"/>
</dbReference>